<organism evidence="1">
    <name type="scientific">Haloferax sp. CBA1149</name>
    <dbReference type="NCBI Taxonomy" id="2650753"/>
    <lineage>
        <taxon>Archaea</taxon>
        <taxon>Methanobacteriati</taxon>
        <taxon>Methanobacteriota</taxon>
        <taxon>Stenosarchaea group</taxon>
        <taxon>Halobacteria</taxon>
        <taxon>Halobacteriales</taxon>
        <taxon>Haloferacaceae</taxon>
        <taxon>Haloferax</taxon>
    </lineage>
</organism>
<comment type="caution">
    <text evidence="1">The sequence shown here is derived from an EMBL/GenBank/DDBJ whole genome shotgun (WGS) entry which is preliminary data.</text>
</comment>
<accession>A0A643JU34</accession>
<reference evidence="1" key="1">
    <citation type="submission" date="2019-09" db="EMBL/GenBank/DDBJ databases">
        <title>Genomic analysis of Haloferax sp. CBA1149.</title>
        <authorList>
            <person name="Roh S.W."/>
        </authorList>
    </citation>
    <scope>NUCLEOTIDE SEQUENCE</scope>
    <source>
        <strain evidence="1">CBA1149</strain>
    </source>
</reference>
<dbReference type="EMBL" id="VZUS01000006">
    <property type="protein sequence ID" value="KAB1184784.1"/>
    <property type="molecule type" value="Genomic_DNA"/>
</dbReference>
<name>A0A643JU34_9EURY</name>
<gene>
    <name evidence="1" type="ORF">Hfx1149_17115</name>
</gene>
<sequence>MTDIHEEDFRAAFDMLSPEAKSALVEAILDNPTAVESFALNANQDNGESVKMVHEVDYDIPDLEDRLDGLPRTTREFYEVVKEVPEPLSREDIAAFIQKEHQDFLEDHASAKYNSWLSKHLNKLSKAGVLGKYRHNRKVFYTPDIERAIYDWYSINQPEEELGPKLANEIASETGMPWAVVRATLERVT</sequence>
<evidence type="ECO:0000313" key="1">
    <source>
        <dbReference type="EMBL" id="KAB1184784.1"/>
    </source>
</evidence>
<proteinExistence type="predicted"/>
<dbReference type="RefSeq" id="WP_151139948.1">
    <property type="nucleotide sequence ID" value="NZ_VZUS01000006.1"/>
</dbReference>
<protein>
    <submittedName>
        <fullName evidence="1">Uncharacterized protein</fullName>
    </submittedName>
</protein>
<dbReference type="AlphaFoldDB" id="A0A643JU34"/>